<proteinExistence type="predicted"/>
<keyword evidence="4" id="KW-0677">Repeat</keyword>
<dbReference type="Pfam" id="PF04564">
    <property type="entry name" value="U-box"/>
    <property type="match status" value="1"/>
</dbReference>
<accession>A0AAD2D5T0</accession>
<dbReference type="Gene3D" id="3.30.40.10">
    <property type="entry name" value="Zinc/RING finger domain, C3HC4 (zinc finger)"/>
    <property type="match status" value="1"/>
</dbReference>
<feature type="domain" description="U-box" evidence="7">
    <location>
        <begin position="269"/>
        <end position="340"/>
    </location>
</feature>
<evidence type="ECO:0000256" key="3">
    <source>
        <dbReference type="ARBA" id="ARBA00022679"/>
    </source>
</evidence>
<feature type="compositionally biased region" description="Basic and acidic residues" evidence="6">
    <location>
        <begin position="1"/>
        <end position="13"/>
    </location>
</feature>
<comment type="caution">
    <text evidence="8">The sequence shown here is derived from an EMBL/GenBank/DDBJ whole genome shotgun (WGS) entry which is preliminary data.</text>
</comment>
<evidence type="ECO:0000256" key="5">
    <source>
        <dbReference type="ARBA" id="ARBA00022786"/>
    </source>
</evidence>
<dbReference type="PANTHER" id="PTHR46803">
    <property type="entry name" value="E3 UBIQUITIN-PROTEIN LIGASE CHIP"/>
    <property type="match status" value="1"/>
</dbReference>
<dbReference type="GO" id="GO:0005737">
    <property type="term" value="C:cytoplasm"/>
    <property type="evidence" value="ECO:0007669"/>
    <property type="project" value="TreeGrafter"/>
</dbReference>
<evidence type="ECO:0000256" key="2">
    <source>
        <dbReference type="ARBA" id="ARBA00012483"/>
    </source>
</evidence>
<dbReference type="GO" id="GO:0006515">
    <property type="term" value="P:protein quality control for misfolded or incompletely synthesized proteins"/>
    <property type="evidence" value="ECO:0007669"/>
    <property type="project" value="TreeGrafter"/>
</dbReference>
<comment type="catalytic activity">
    <reaction evidence="1">
        <text>S-ubiquitinyl-[E2 ubiquitin-conjugating enzyme]-L-cysteine + [acceptor protein]-L-lysine = [E2 ubiquitin-conjugating enzyme]-L-cysteine + N(6)-ubiquitinyl-[acceptor protein]-L-lysine.</text>
        <dbReference type="EC" id="2.3.2.27"/>
    </reaction>
</comment>
<dbReference type="Gene3D" id="1.25.40.10">
    <property type="entry name" value="Tetratricopeptide repeat domain"/>
    <property type="match status" value="1"/>
</dbReference>
<keyword evidence="9" id="KW-1185">Reference proteome</keyword>
<dbReference type="SUPFAM" id="SSF48452">
    <property type="entry name" value="TPR-like"/>
    <property type="match status" value="1"/>
</dbReference>
<dbReference type="GO" id="GO:0071218">
    <property type="term" value="P:cellular response to misfolded protein"/>
    <property type="evidence" value="ECO:0007669"/>
    <property type="project" value="TreeGrafter"/>
</dbReference>
<evidence type="ECO:0000256" key="6">
    <source>
        <dbReference type="SAM" id="MobiDB-lite"/>
    </source>
</evidence>
<dbReference type="GO" id="GO:0043161">
    <property type="term" value="P:proteasome-mediated ubiquitin-dependent protein catabolic process"/>
    <property type="evidence" value="ECO:0007669"/>
    <property type="project" value="TreeGrafter"/>
</dbReference>
<reference evidence="8" key="1">
    <citation type="submission" date="2023-07" db="EMBL/GenBank/DDBJ databases">
        <authorList>
            <consortium name="AG Swart"/>
            <person name="Singh M."/>
            <person name="Singh A."/>
            <person name="Seah K."/>
            <person name="Emmerich C."/>
        </authorList>
    </citation>
    <scope>NUCLEOTIDE SEQUENCE</scope>
    <source>
        <strain evidence="8">DP1</strain>
    </source>
</reference>
<feature type="compositionally biased region" description="Basic and acidic residues" evidence="6">
    <location>
        <begin position="26"/>
        <end position="35"/>
    </location>
</feature>
<dbReference type="InterPro" id="IPR011990">
    <property type="entry name" value="TPR-like_helical_dom_sf"/>
</dbReference>
<name>A0AAD2D5T0_EUPCR</name>
<dbReference type="AlphaFoldDB" id="A0AAD2D5T0"/>
<keyword evidence="3" id="KW-0808">Transferase</keyword>
<evidence type="ECO:0000256" key="4">
    <source>
        <dbReference type="ARBA" id="ARBA00022737"/>
    </source>
</evidence>
<organism evidence="8 9">
    <name type="scientific">Euplotes crassus</name>
    <dbReference type="NCBI Taxonomy" id="5936"/>
    <lineage>
        <taxon>Eukaryota</taxon>
        <taxon>Sar</taxon>
        <taxon>Alveolata</taxon>
        <taxon>Ciliophora</taxon>
        <taxon>Intramacronucleata</taxon>
        <taxon>Spirotrichea</taxon>
        <taxon>Hypotrichia</taxon>
        <taxon>Euplotida</taxon>
        <taxon>Euplotidae</taxon>
        <taxon>Moneuplotes</taxon>
    </lineage>
</organism>
<keyword evidence="5" id="KW-0833">Ubl conjugation pathway</keyword>
<gene>
    <name evidence="8" type="ORF">ECRASSUSDP1_LOCUS23794</name>
</gene>
<dbReference type="EC" id="2.3.2.27" evidence="2"/>
<dbReference type="Proteomes" id="UP001295684">
    <property type="component" value="Unassembled WGS sequence"/>
</dbReference>
<dbReference type="InterPro" id="IPR013083">
    <property type="entry name" value="Znf_RING/FYVE/PHD"/>
</dbReference>
<dbReference type="GO" id="GO:0051087">
    <property type="term" value="F:protein-folding chaperone binding"/>
    <property type="evidence" value="ECO:0007669"/>
    <property type="project" value="TreeGrafter"/>
</dbReference>
<dbReference type="InterPro" id="IPR003613">
    <property type="entry name" value="Ubox_domain"/>
</dbReference>
<evidence type="ECO:0000259" key="7">
    <source>
        <dbReference type="Pfam" id="PF04564"/>
    </source>
</evidence>
<dbReference type="PANTHER" id="PTHR46803:SF2">
    <property type="entry name" value="E3 UBIQUITIN-PROTEIN LIGASE CHIP"/>
    <property type="match status" value="1"/>
</dbReference>
<feature type="region of interest" description="Disordered" evidence="6">
    <location>
        <begin position="1"/>
        <end position="41"/>
    </location>
</feature>
<sequence length="343" mass="39853">MSCLEKRPGDRGGVESSSLSKHPRFSQKDEGKIPETNETNEISELKERVKKENEIGRSFFLSLKFERAAAAYKNALRIHSGLSTKLILLYPYKDYKKLSAIINSNMARCYLNMMEYEKGLKYCEKAITEDYEYIKAYVIKGDILMNLASSSRDFDQAHEARECFRRCMILCERLNKDKHFTSQIEEKVNYSEQLCKVLGAGFCIKSLQSTKGKFEAIFKKLIDKKPSEEQEKIEEYKEFLFKRIKNREEELESIQKTTDCSPIGIINNVPEHLECRITLDLIDNPYCTSSGHSYSKDPLLTHIRLNEDDPMTREYICKFKPGLIENKALARAVEDFKDKNNLY</sequence>
<dbReference type="InterPro" id="IPR019734">
    <property type="entry name" value="TPR_rpt"/>
</dbReference>
<dbReference type="GO" id="GO:0000209">
    <property type="term" value="P:protein polyubiquitination"/>
    <property type="evidence" value="ECO:0007669"/>
    <property type="project" value="TreeGrafter"/>
</dbReference>
<dbReference type="GO" id="GO:0045862">
    <property type="term" value="P:positive regulation of proteolysis"/>
    <property type="evidence" value="ECO:0007669"/>
    <property type="project" value="TreeGrafter"/>
</dbReference>
<evidence type="ECO:0000256" key="1">
    <source>
        <dbReference type="ARBA" id="ARBA00000900"/>
    </source>
</evidence>
<evidence type="ECO:0000313" key="9">
    <source>
        <dbReference type="Proteomes" id="UP001295684"/>
    </source>
</evidence>
<protein>
    <recommendedName>
        <fullName evidence="2">RING-type E3 ubiquitin transferase</fullName>
        <ecNumber evidence="2">2.3.2.27</ecNumber>
    </recommendedName>
</protein>
<evidence type="ECO:0000313" key="8">
    <source>
        <dbReference type="EMBL" id="CAI2382324.1"/>
    </source>
</evidence>
<dbReference type="SMART" id="SM00028">
    <property type="entry name" value="TPR"/>
    <property type="match status" value="3"/>
</dbReference>
<dbReference type="GO" id="GO:0061630">
    <property type="term" value="F:ubiquitin protein ligase activity"/>
    <property type="evidence" value="ECO:0007669"/>
    <property type="project" value="UniProtKB-EC"/>
</dbReference>
<dbReference type="EMBL" id="CAMPGE010024490">
    <property type="protein sequence ID" value="CAI2382324.1"/>
    <property type="molecule type" value="Genomic_DNA"/>
</dbReference>
<dbReference type="SUPFAM" id="SSF57850">
    <property type="entry name" value="RING/U-box"/>
    <property type="match status" value="1"/>
</dbReference>